<keyword evidence="10" id="KW-0067">ATP-binding</keyword>
<dbReference type="Pfam" id="PF02518">
    <property type="entry name" value="HATPase_c"/>
    <property type="match status" value="1"/>
</dbReference>
<dbReference type="InterPro" id="IPR000014">
    <property type="entry name" value="PAS"/>
</dbReference>
<evidence type="ECO:0000259" key="17">
    <source>
        <dbReference type="PROSITE" id="PS50110"/>
    </source>
</evidence>
<dbReference type="SMART" id="SM00388">
    <property type="entry name" value="HisKA"/>
    <property type="match status" value="1"/>
</dbReference>
<evidence type="ECO:0000259" key="18">
    <source>
        <dbReference type="PROSITE" id="PS50112"/>
    </source>
</evidence>
<dbReference type="PROSITE" id="PS50109">
    <property type="entry name" value="HIS_KIN"/>
    <property type="match status" value="1"/>
</dbReference>
<dbReference type="PANTHER" id="PTHR43065:SF46">
    <property type="entry name" value="C4-DICARBOXYLATE TRANSPORT SENSOR PROTEIN DCTB"/>
    <property type="match status" value="1"/>
</dbReference>
<gene>
    <name evidence="20" type="ORF">X474_19825</name>
</gene>
<feature type="transmembrane region" description="Helical" evidence="15">
    <location>
        <begin position="6"/>
        <end position="26"/>
    </location>
</feature>
<sequence length="990" mass="111408">MGIFIPAFLCIALFGAIGFGYVLPGFEKAIMLKKKEMLKQLSRTAISILETYNKKEKQGVLTLYQAQKAALAQIRDLRYGEDGKDYFWVNDLSYNLLMHPYRTELENTSVYDYTDPQGKYLFRDMVKVVQSTGEGFVQYEWQWKDDPQRTAPKLSYVKEFKPWDWIIGTGIYLEDVKAEMARMEKRFISTGIFILIPIGLLAGYLTYRQYQSEKATKEAMLAYKHTKEKYEAVFLSSPDPVIVYDHTGRAEYISPAFTRLFGWKPEELIGSRIDFVPPENKAETMQAIKLLYAGKTEHLPFESKRLTKDGRVIDVSVSAAMYKDTEKIPMGMVVNLTDITQRKIVEEALKDSERKFRSISANALDGIVMIDHEGKITFWNKAAGRMFGYSENEALGRDLHLLLAPAKYHSAYQVAFEVFKKNGKGAIVGRVTELIAKKKDGSEFSIEISINALRLRGEWCAVGIIRDITQRKEADEALRESESRYRALFESGYDGMFLLIDGVYADCNLAAEKMFGLKSEKLIGTKPLDYVPAKQAGGHESTRLWHKYTEKALSGEPQFFNWRQQRFDGSEFDTEVNLNVITVRGNLILLSVVRDITGRIQSEKRQAQLEAQLQQAQKMEAVGTLASGIAHDFNNILQIITSDIQLMKKDSQRSVEDLEHLEQMDREVQRASDLVRRMLTFSRKVDPHFKPLDLNHRVSLASEILRRSLDPMIEIRLDLAENLKSIKGDANQVEQLVLNLGSNARDAMPEGGTLFFSTRLKMLTDERGKPPFKLSSGEYVLLEVRDTGMGMDPETKEHVFDPFYTTKEVGKGTGLGLSMVYGIVKAHGASIECESEPGEGTVFSIYWPVAAKVAGEVEKAKEVKQPEKGKGETILLVDDEKAITDMTGQMLSEFGYQVLTSGSGEEALDLVGELDDPPALVILDLGMPGMGGSRALKELLRIEPGLKVIVASGYASEAKIRESLVAGAVDFVAKPYRFVDMLETIKNVLS</sequence>
<evidence type="ECO:0000256" key="2">
    <source>
        <dbReference type="ARBA" id="ARBA00004651"/>
    </source>
</evidence>
<dbReference type="InterPro" id="IPR003661">
    <property type="entry name" value="HisK_dim/P_dom"/>
</dbReference>
<feature type="transmembrane region" description="Helical" evidence="15">
    <location>
        <begin position="187"/>
        <end position="207"/>
    </location>
</feature>
<dbReference type="Pfam" id="PF00072">
    <property type="entry name" value="Response_reg"/>
    <property type="match status" value="1"/>
</dbReference>
<dbReference type="SMART" id="SM00448">
    <property type="entry name" value="REC"/>
    <property type="match status" value="1"/>
</dbReference>
<comment type="subcellular location">
    <subcellularLocation>
        <location evidence="2">Cell membrane</location>
        <topology evidence="2">Multi-pass membrane protein</topology>
    </subcellularLocation>
</comment>
<evidence type="ECO:0000256" key="13">
    <source>
        <dbReference type="ARBA" id="ARBA00023136"/>
    </source>
</evidence>
<dbReference type="Pfam" id="PF00989">
    <property type="entry name" value="PAS"/>
    <property type="match status" value="2"/>
</dbReference>
<dbReference type="InterPro" id="IPR004358">
    <property type="entry name" value="Sig_transdc_His_kin-like_C"/>
</dbReference>
<evidence type="ECO:0000256" key="1">
    <source>
        <dbReference type="ARBA" id="ARBA00000085"/>
    </source>
</evidence>
<feature type="domain" description="Response regulatory" evidence="17">
    <location>
        <begin position="873"/>
        <end position="989"/>
    </location>
</feature>
<dbReference type="InterPro" id="IPR033480">
    <property type="entry name" value="sCache_2"/>
</dbReference>
<dbReference type="PROSITE" id="PS50112">
    <property type="entry name" value="PAS"/>
    <property type="match status" value="2"/>
</dbReference>
<comment type="caution">
    <text evidence="20">The sequence shown here is derived from an EMBL/GenBank/DDBJ whole genome shotgun (WGS) entry which is preliminary data.</text>
</comment>
<evidence type="ECO:0000256" key="5">
    <source>
        <dbReference type="ARBA" id="ARBA00022553"/>
    </source>
</evidence>
<dbReference type="GO" id="GO:0000155">
    <property type="term" value="F:phosphorelay sensor kinase activity"/>
    <property type="evidence" value="ECO:0007669"/>
    <property type="project" value="InterPro"/>
</dbReference>
<dbReference type="InterPro" id="IPR001789">
    <property type="entry name" value="Sig_transdc_resp-reg_receiver"/>
</dbReference>
<dbReference type="CDD" id="cd00156">
    <property type="entry name" value="REC"/>
    <property type="match status" value="1"/>
</dbReference>
<keyword evidence="21" id="KW-1185">Reference proteome</keyword>
<evidence type="ECO:0000259" key="19">
    <source>
        <dbReference type="PROSITE" id="PS50113"/>
    </source>
</evidence>
<dbReference type="FunCoup" id="A0A0D2J966">
    <property type="interactions" value="137"/>
</dbReference>
<dbReference type="Pfam" id="PF13426">
    <property type="entry name" value="PAS_9"/>
    <property type="match status" value="1"/>
</dbReference>
<dbReference type="SMART" id="SM01049">
    <property type="entry name" value="Cache_2"/>
    <property type="match status" value="1"/>
</dbReference>
<dbReference type="InterPro" id="IPR013767">
    <property type="entry name" value="PAS_fold"/>
</dbReference>
<dbReference type="CDD" id="cd00130">
    <property type="entry name" value="PAS"/>
    <property type="match status" value="3"/>
</dbReference>
<organism evidence="20 21">
    <name type="scientific">Dethiosulfatarculus sandiegensis</name>
    <dbReference type="NCBI Taxonomy" id="1429043"/>
    <lineage>
        <taxon>Bacteria</taxon>
        <taxon>Pseudomonadati</taxon>
        <taxon>Thermodesulfobacteriota</taxon>
        <taxon>Desulfarculia</taxon>
        <taxon>Desulfarculales</taxon>
        <taxon>Desulfarculaceae</taxon>
        <taxon>Dethiosulfatarculus</taxon>
    </lineage>
</organism>
<keyword evidence="12" id="KW-0902">Two-component regulatory system</keyword>
<dbReference type="Gene3D" id="1.10.287.130">
    <property type="match status" value="1"/>
</dbReference>
<dbReference type="PROSITE" id="PS50113">
    <property type="entry name" value="PAC"/>
    <property type="match status" value="2"/>
</dbReference>
<dbReference type="SUPFAM" id="SSF52172">
    <property type="entry name" value="CheY-like"/>
    <property type="match status" value="1"/>
</dbReference>
<evidence type="ECO:0000256" key="7">
    <source>
        <dbReference type="ARBA" id="ARBA00022692"/>
    </source>
</evidence>
<dbReference type="InterPro" id="IPR003594">
    <property type="entry name" value="HATPase_dom"/>
</dbReference>
<dbReference type="NCBIfam" id="TIGR00229">
    <property type="entry name" value="sensory_box"/>
    <property type="match status" value="3"/>
</dbReference>
<evidence type="ECO:0000256" key="3">
    <source>
        <dbReference type="ARBA" id="ARBA00012438"/>
    </source>
</evidence>
<feature type="domain" description="PAS" evidence="18">
    <location>
        <begin position="226"/>
        <end position="295"/>
    </location>
</feature>
<dbReference type="GO" id="GO:0006355">
    <property type="term" value="P:regulation of DNA-templated transcription"/>
    <property type="evidence" value="ECO:0007669"/>
    <property type="project" value="InterPro"/>
</dbReference>
<dbReference type="EMBL" id="AZAC01000034">
    <property type="protein sequence ID" value="KIX12261.1"/>
    <property type="molecule type" value="Genomic_DNA"/>
</dbReference>
<dbReference type="PANTHER" id="PTHR43065">
    <property type="entry name" value="SENSOR HISTIDINE KINASE"/>
    <property type="match status" value="1"/>
</dbReference>
<dbReference type="InterPro" id="IPR000700">
    <property type="entry name" value="PAS-assoc_C"/>
</dbReference>
<dbReference type="SMART" id="SM00091">
    <property type="entry name" value="PAS"/>
    <property type="match status" value="3"/>
</dbReference>
<feature type="domain" description="Histidine kinase" evidence="16">
    <location>
        <begin position="628"/>
        <end position="851"/>
    </location>
</feature>
<evidence type="ECO:0000313" key="21">
    <source>
        <dbReference type="Proteomes" id="UP000032233"/>
    </source>
</evidence>
<dbReference type="InterPro" id="IPR011006">
    <property type="entry name" value="CheY-like_superfamily"/>
</dbReference>
<proteinExistence type="predicted"/>
<evidence type="ECO:0000256" key="14">
    <source>
        <dbReference type="PROSITE-ProRule" id="PRU00169"/>
    </source>
</evidence>
<protein>
    <recommendedName>
        <fullName evidence="3">histidine kinase</fullName>
        <ecNumber evidence="3">2.7.13.3</ecNumber>
    </recommendedName>
</protein>
<keyword evidence="4" id="KW-1003">Cell membrane</keyword>
<evidence type="ECO:0000256" key="4">
    <source>
        <dbReference type="ARBA" id="ARBA00022475"/>
    </source>
</evidence>
<evidence type="ECO:0000259" key="16">
    <source>
        <dbReference type="PROSITE" id="PS50109"/>
    </source>
</evidence>
<evidence type="ECO:0000313" key="20">
    <source>
        <dbReference type="EMBL" id="KIX12261.1"/>
    </source>
</evidence>
<dbReference type="PROSITE" id="PS50110">
    <property type="entry name" value="RESPONSE_REGULATORY"/>
    <property type="match status" value="1"/>
</dbReference>
<evidence type="ECO:0000256" key="8">
    <source>
        <dbReference type="ARBA" id="ARBA00022741"/>
    </source>
</evidence>
<feature type="domain" description="PAC" evidence="19">
    <location>
        <begin position="430"/>
        <end position="480"/>
    </location>
</feature>
<dbReference type="InParanoid" id="A0A0D2J966"/>
<dbReference type="SUPFAM" id="SSF47384">
    <property type="entry name" value="Homodimeric domain of signal transducing histidine kinase"/>
    <property type="match status" value="1"/>
</dbReference>
<dbReference type="InterPro" id="IPR036097">
    <property type="entry name" value="HisK_dim/P_sf"/>
</dbReference>
<dbReference type="GO" id="GO:0005886">
    <property type="term" value="C:plasma membrane"/>
    <property type="evidence" value="ECO:0007669"/>
    <property type="project" value="UniProtKB-SubCell"/>
</dbReference>
<dbReference type="Pfam" id="PF00512">
    <property type="entry name" value="HisKA"/>
    <property type="match status" value="1"/>
</dbReference>
<dbReference type="AlphaFoldDB" id="A0A0D2J966"/>
<dbReference type="Gene3D" id="3.30.565.10">
    <property type="entry name" value="Histidine kinase-like ATPase, C-terminal domain"/>
    <property type="match status" value="1"/>
</dbReference>
<name>A0A0D2J966_9BACT</name>
<comment type="catalytic activity">
    <reaction evidence="1">
        <text>ATP + protein L-histidine = ADP + protein N-phospho-L-histidine.</text>
        <dbReference type="EC" id="2.7.13.3"/>
    </reaction>
</comment>
<evidence type="ECO:0000256" key="9">
    <source>
        <dbReference type="ARBA" id="ARBA00022777"/>
    </source>
</evidence>
<dbReference type="SUPFAM" id="SSF55785">
    <property type="entry name" value="PYP-like sensor domain (PAS domain)"/>
    <property type="match status" value="3"/>
</dbReference>
<dbReference type="Proteomes" id="UP000032233">
    <property type="component" value="Unassembled WGS sequence"/>
</dbReference>
<evidence type="ECO:0000256" key="15">
    <source>
        <dbReference type="SAM" id="Phobius"/>
    </source>
</evidence>
<keyword evidence="6" id="KW-0808">Transferase</keyword>
<accession>A0A0D2J966</accession>
<feature type="domain" description="PAC" evidence="19">
    <location>
        <begin position="299"/>
        <end position="351"/>
    </location>
</feature>
<evidence type="ECO:0000256" key="10">
    <source>
        <dbReference type="ARBA" id="ARBA00022840"/>
    </source>
</evidence>
<keyword evidence="7 15" id="KW-0812">Transmembrane</keyword>
<dbReference type="SMART" id="SM00086">
    <property type="entry name" value="PAC"/>
    <property type="match status" value="3"/>
</dbReference>
<feature type="modified residue" description="4-aspartylphosphate" evidence="14">
    <location>
        <position position="924"/>
    </location>
</feature>
<dbReference type="STRING" id="1429043.X474_19825"/>
<dbReference type="Gene3D" id="3.40.50.2300">
    <property type="match status" value="1"/>
</dbReference>
<dbReference type="GO" id="GO:0005524">
    <property type="term" value="F:ATP binding"/>
    <property type="evidence" value="ECO:0007669"/>
    <property type="project" value="UniProtKB-KW"/>
</dbReference>
<keyword evidence="11 15" id="KW-1133">Transmembrane helix</keyword>
<keyword evidence="5 14" id="KW-0597">Phosphoprotein</keyword>
<reference evidence="20 21" key="1">
    <citation type="submission" date="2013-11" db="EMBL/GenBank/DDBJ databases">
        <title>Metagenomic analysis of a methanogenic consortium involved in long chain n-alkane degradation.</title>
        <authorList>
            <person name="Davidova I.A."/>
            <person name="Callaghan A.V."/>
            <person name="Wawrik B."/>
            <person name="Pruitt S."/>
            <person name="Marks C."/>
            <person name="Duncan K.E."/>
            <person name="Suflita J.M."/>
        </authorList>
    </citation>
    <scope>NUCLEOTIDE SEQUENCE [LARGE SCALE GENOMIC DNA]</scope>
    <source>
        <strain evidence="20 21">SPR</strain>
    </source>
</reference>
<dbReference type="SUPFAM" id="SSF55874">
    <property type="entry name" value="ATPase domain of HSP90 chaperone/DNA topoisomerase II/histidine kinase"/>
    <property type="match status" value="1"/>
</dbReference>
<dbReference type="SMART" id="SM00387">
    <property type="entry name" value="HATPase_c"/>
    <property type="match status" value="1"/>
</dbReference>
<evidence type="ECO:0000256" key="6">
    <source>
        <dbReference type="ARBA" id="ARBA00022679"/>
    </source>
</evidence>
<dbReference type="EC" id="2.7.13.3" evidence="3"/>
<keyword evidence="13 15" id="KW-0472">Membrane</keyword>
<feature type="domain" description="PAS" evidence="18">
    <location>
        <begin position="352"/>
        <end position="422"/>
    </location>
</feature>
<dbReference type="InterPro" id="IPR035965">
    <property type="entry name" value="PAS-like_dom_sf"/>
</dbReference>
<keyword evidence="9" id="KW-0418">Kinase</keyword>
<dbReference type="InterPro" id="IPR005467">
    <property type="entry name" value="His_kinase_dom"/>
</dbReference>
<dbReference type="InterPro" id="IPR001610">
    <property type="entry name" value="PAC"/>
</dbReference>
<dbReference type="PRINTS" id="PR00344">
    <property type="entry name" value="BCTRLSENSOR"/>
</dbReference>
<dbReference type="Gene3D" id="3.30.450.20">
    <property type="entry name" value="PAS domain"/>
    <property type="match status" value="4"/>
</dbReference>
<dbReference type="InterPro" id="IPR036890">
    <property type="entry name" value="HATPase_C_sf"/>
</dbReference>
<evidence type="ECO:0000256" key="12">
    <source>
        <dbReference type="ARBA" id="ARBA00023012"/>
    </source>
</evidence>
<dbReference type="Pfam" id="PF17200">
    <property type="entry name" value="sCache_2"/>
    <property type="match status" value="1"/>
</dbReference>
<keyword evidence="8" id="KW-0547">Nucleotide-binding</keyword>
<evidence type="ECO:0000256" key="11">
    <source>
        <dbReference type="ARBA" id="ARBA00022989"/>
    </source>
</evidence>